<gene>
    <name evidence="3" type="ORF">GJ698_19490</name>
</gene>
<accession>A0A844DDT6</accession>
<dbReference type="Proteomes" id="UP000439986">
    <property type="component" value="Unassembled WGS sequence"/>
</dbReference>
<dbReference type="Pfam" id="PF04230">
    <property type="entry name" value="PS_pyruv_trans"/>
    <property type="match status" value="1"/>
</dbReference>
<evidence type="ECO:0000256" key="1">
    <source>
        <dbReference type="SAM" id="Coils"/>
    </source>
</evidence>
<proteinExistence type="predicted"/>
<protein>
    <submittedName>
        <fullName evidence="3">Polysaccharide pyruvyl transferase family protein</fullName>
    </submittedName>
</protein>
<reference evidence="3 4" key="1">
    <citation type="submission" date="2019-11" db="EMBL/GenBank/DDBJ databases">
        <title>Novel species isolated from a subtropical stream in China.</title>
        <authorList>
            <person name="Lu H."/>
        </authorList>
    </citation>
    <scope>NUCLEOTIDE SEQUENCE [LARGE SCALE GENOMIC DNA]</scope>
    <source>
        <strain evidence="3 4">FT26W</strain>
    </source>
</reference>
<dbReference type="GO" id="GO:0016740">
    <property type="term" value="F:transferase activity"/>
    <property type="evidence" value="ECO:0007669"/>
    <property type="project" value="UniProtKB-KW"/>
</dbReference>
<evidence type="ECO:0000259" key="2">
    <source>
        <dbReference type="Pfam" id="PF04230"/>
    </source>
</evidence>
<dbReference type="EMBL" id="WKJL01000015">
    <property type="protein sequence ID" value="MRW86260.1"/>
    <property type="molecule type" value="Genomic_DNA"/>
</dbReference>
<evidence type="ECO:0000313" key="3">
    <source>
        <dbReference type="EMBL" id="MRW86260.1"/>
    </source>
</evidence>
<dbReference type="AlphaFoldDB" id="A0A844DDT6"/>
<name>A0A844DDT6_9BURK</name>
<evidence type="ECO:0000313" key="4">
    <source>
        <dbReference type="Proteomes" id="UP000439986"/>
    </source>
</evidence>
<keyword evidence="4" id="KW-1185">Reference proteome</keyword>
<dbReference type="InterPro" id="IPR007345">
    <property type="entry name" value="Polysacch_pyruvyl_Trfase"/>
</dbReference>
<organism evidence="3 4">
    <name type="scientific">Duganella aquatilis</name>
    <dbReference type="NCBI Taxonomy" id="2666082"/>
    <lineage>
        <taxon>Bacteria</taxon>
        <taxon>Pseudomonadati</taxon>
        <taxon>Pseudomonadota</taxon>
        <taxon>Betaproteobacteria</taxon>
        <taxon>Burkholderiales</taxon>
        <taxon>Oxalobacteraceae</taxon>
        <taxon>Telluria group</taxon>
        <taxon>Duganella</taxon>
    </lineage>
</organism>
<dbReference type="PANTHER" id="PTHR36836">
    <property type="entry name" value="COLANIC ACID BIOSYNTHESIS PROTEIN WCAK"/>
    <property type="match status" value="1"/>
</dbReference>
<feature type="coiled-coil region" evidence="1">
    <location>
        <begin position="354"/>
        <end position="385"/>
    </location>
</feature>
<keyword evidence="3" id="KW-0808">Transferase</keyword>
<dbReference type="PANTHER" id="PTHR36836:SF1">
    <property type="entry name" value="COLANIC ACID BIOSYNTHESIS PROTEIN WCAK"/>
    <property type="match status" value="1"/>
</dbReference>
<comment type="caution">
    <text evidence="3">The sequence shown here is derived from an EMBL/GenBank/DDBJ whole genome shotgun (WGS) entry which is preliminary data.</text>
</comment>
<feature type="domain" description="Polysaccharide pyruvyl transferase" evidence="2">
    <location>
        <begin position="77"/>
        <end position="317"/>
    </location>
</feature>
<keyword evidence="1" id="KW-0175">Coiled coil</keyword>
<sequence>MITVGLLWHSLSSGNLGVGALTESNIAIVRGVAESLGQRVRFIVLGSGSETLPALEAELAAAGHALENQRVRLFRASFREQVRRCDLVIDIGEGDSFADIYGFKRFFYYWLSKNIVCSLGKPLILAPQTIGPFDGAAARVLAKQVMARCRKVFARDNLSSDYLKQLGVTKNTGEAIDVAFRLPFQAKQFADNGKTRVGINVSGLLFNGGYTGGNQFGLSIDYPATIRRLIQHFQAQPEVEVHLVGHVIEPHMPSEDDYVRGVSLAQEFPGVIVAPVFTRPSEAKSYIAGLDFFTGARMHACIAAFSSAVPVVPMAYSRKFNGLFGTLGYNTIADCKADSDDVVCSKIAAGYTARQQLKEKVQDSLKRVEERLNRYEANLAQVLGAVIGK</sequence>